<organism evidence="1 2">
    <name type="scientific">Methylohalomonas lacus</name>
    <dbReference type="NCBI Taxonomy" id="398773"/>
    <lineage>
        <taxon>Bacteria</taxon>
        <taxon>Pseudomonadati</taxon>
        <taxon>Pseudomonadota</taxon>
        <taxon>Gammaproteobacteria</taxon>
        <taxon>Methylohalomonadales</taxon>
        <taxon>Methylohalomonadaceae</taxon>
        <taxon>Methylohalomonas</taxon>
    </lineage>
</organism>
<dbReference type="EMBL" id="JANUCT010000012">
    <property type="protein sequence ID" value="MCS3903851.1"/>
    <property type="molecule type" value="Genomic_DNA"/>
</dbReference>
<protein>
    <submittedName>
        <fullName evidence="1">Uncharacterized protein</fullName>
    </submittedName>
</protein>
<evidence type="ECO:0000313" key="2">
    <source>
        <dbReference type="Proteomes" id="UP001204445"/>
    </source>
</evidence>
<accession>A0AAE3L222</accession>
<sequence>MTDSSTNPNVVRHQTAAQALRDHFMKWQCKARQNAVRKSSGKPSESMCPNLIAEDGVLRQIVALINKHESYSLVPELKHIVLRTQDPKKRYDSGLELLAAEYYQDRREFSDHLTALFGPEEPLVDYLAQQGSCVLEFDRTRQYYSLPCEVVNLDEEDYLFQATYWHNQLFNPYMPPEVQVLAFRPDWSRAVADPEPA</sequence>
<reference evidence="1" key="1">
    <citation type="submission" date="2022-08" db="EMBL/GenBank/DDBJ databases">
        <title>Genomic Encyclopedia of Type Strains, Phase III (KMG-III): the genomes of soil and plant-associated and newly described type strains.</title>
        <authorList>
            <person name="Whitman W."/>
        </authorList>
    </citation>
    <scope>NUCLEOTIDE SEQUENCE</scope>
    <source>
        <strain evidence="1">HMT 1</strain>
    </source>
</reference>
<gene>
    <name evidence="1" type="ORF">J2T55_001883</name>
</gene>
<dbReference type="RefSeq" id="WP_259055826.1">
    <property type="nucleotide sequence ID" value="NZ_JANUCT010000012.1"/>
</dbReference>
<comment type="caution">
    <text evidence="1">The sequence shown here is derived from an EMBL/GenBank/DDBJ whole genome shotgun (WGS) entry which is preliminary data.</text>
</comment>
<name>A0AAE3L222_9GAMM</name>
<keyword evidence="2" id="KW-1185">Reference proteome</keyword>
<dbReference type="AlphaFoldDB" id="A0AAE3L222"/>
<proteinExistence type="predicted"/>
<evidence type="ECO:0000313" key="1">
    <source>
        <dbReference type="EMBL" id="MCS3903851.1"/>
    </source>
</evidence>
<dbReference type="Proteomes" id="UP001204445">
    <property type="component" value="Unassembled WGS sequence"/>
</dbReference>